<sequence>MGTFRLSHQTTVHAQAAREALVLNERGKFLKAVTLPPGVIRLSVMKELNKRSSSAKTLFTWGGGRSWTPQSRNRRRGRSRNVTNHKQLNSRNFRGNRRLINQISSSMGRNRGRRAGCDGNNSQLEGRGKQTETLATIKPTQPLRKHSSIHETPPRGDQSE</sequence>
<accession>A0A5J4UF37</accession>
<feature type="region of interest" description="Disordered" evidence="1">
    <location>
        <begin position="103"/>
        <end position="160"/>
    </location>
</feature>
<feature type="non-terminal residue" evidence="2">
    <location>
        <position position="160"/>
    </location>
</feature>
<name>A0A5J4UF37_9EUKA</name>
<evidence type="ECO:0000313" key="3">
    <source>
        <dbReference type="Proteomes" id="UP000324800"/>
    </source>
</evidence>
<reference evidence="2 3" key="1">
    <citation type="submission" date="2019-03" db="EMBL/GenBank/DDBJ databases">
        <title>Single cell metagenomics reveals metabolic interactions within the superorganism composed of flagellate Streblomastix strix and complex community of Bacteroidetes bacteria on its surface.</title>
        <authorList>
            <person name="Treitli S.C."/>
            <person name="Kolisko M."/>
            <person name="Husnik F."/>
            <person name="Keeling P."/>
            <person name="Hampl V."/>
        </authorList>
    </citation>
    <scope>NUCLEOTIDE SEQUENCE [LARGE SCALE GENOMIC DNA]</scope>
    <source>
        <strain evidence="2">ST1C</strain>
    </source>
</reference>
<gene>
    <name evidence="2" type="ORF">EZS28_035086</name>
</gene>
<organism evidence="2 3">
    <name type="scientific">Streblomastix strix</name>
    <dbReference type="NCBI Taxonomy" id="222440"/>
    <lineage>
        <taxon>Eukaryota</taxon>
        <taxon>Metamonada</taxon>
        <taxon>Preaxostyla</taxon>
        <taxon>Oxymonadida</taxon>
        <taxon>Streblomastigidae</taxon>
        <taxon>Streblomastix</taxon>
    </lineage>
</organism>
<protein>
    <submittedName>
        <fullName evidence="2">Uncharacterized protein</fullName>
    </submittedName>
</protein>
<dbReference type="Proteomes" id="UP000324800">
    <property type="component" value="Unassembled WGS sequence"/>
</dbReference>
<feature type="compositionally biased region" description="Basic and acidic residues" evidence="1">
    <location>
        <begin position="148"/>
        <end position="160"/>
    </location>
</feature>
<evidence type="ECO:0000313" key="2">
    <source>
        <dbReference type="EMBL" id="KAA6369386.1"/>
    </source>
</evidence>
<comment type="caution">
    <text evidence="2">The sequence shown here is derived from an EMBL/GenBank/DDBJ whole genome shotgun (WGS) entry which is preliminary data.</text>
</comment>
<evidence type="ECO:0000256" key="1">
    <source>
        <dbReference type="SAM" id="MobiDB-lite"/>
    </source>
</evidence>
<dbReference type="AlphaFoldDB" id="A0A5J4UF37"/>
<feature type="region of interest" description="Disordered" evidence="1">
    <location>
        <begin position="61"/>
        <end position="85"/>
    </location>
</feature>
<proteinExistence type="predicted"/>
<dbReference type="EMBL" id="SNRW01016418">
    <property type="protein sequence ID" value="KAA6369386.1"/>
    <property type="molecule type" value="Genomic_DNA"/>
</dbReference>